<dbReference type="Pfam" id="PF03746">
    <property type="entry name" value="LamB_YcsF"/>
    <property type="match status" value="1"/>
</dbReference>
<dbReference type="NCBIfam" id="NF003814">
    <property type="entry name" value="PRK05406.1-3"/>
    <property type="match status" value="1"/>
</dbReference>
<dbReference type="RefSeq" id="WP_141308596.1">
    <property type="nucleotide sequence ID" value="NZ_BJMJ01000012.1"/>
</dbReference>
<dbReference type="CDD" id="cd10787">
    <property type="entry name" value="LamB_YcsF_like"/>
    <property type="match status" value="1"/>
</dbReference>
<dbReference type="Proteomes" id="UP000321298">
    <property type="component" value="Chromosome"/>
</dbReference>
<dbReference type="AlphaFoldDB" id="A0AAP9EDF3"/>
<dbReference type="GO" id="GO:0005524">
    <property type="term" value="F:ATP binding"/>
    <property type="evidence" value="ECO:0007669"/>
    <property type="project" value="UniProtKB-UniRule"/>
</dbReference>
<dbReference type="Gene3D" id="3.20.20.370">
    <property type="entry name" value="Glycoside hydrolase/deacetylase"/>
    <property type="match status" value="1"/>
</dbReference>
<comment type="catalytic activity">
    <reaction evidence="1">
        <text>5-oxo-L-proline + ATP + 2 H2O = L-glutamate + ADP + phosphate + H(+)</text>
        <dbReference type="Rhea" id="RHEA:10348"/>
        <dbReference type="ChEBI" id="CHEBI:15377"/>
        <dbReference type="ChEBI" id="CHEBI:15378"/>
        <dbReference type="ChEBI" id="CHEBI:29985"/>
        <dbReference type="ChEBI" id="CHEBI:30616"/>
        <dbReference type="ChEBI" id="CHEBI:43474"/>
        <dbReference type="ChEBI" id="CHEBI:58402"/>
        <dbReference type="ChEBI" id="CHEBI:456216"/>
        <dbReference type="EC" id="3.5.2.9"/>
    </reaction>
</comment>
<dbReference type="SUPFAM" id="SSF88713">
    <property type="entry name" value="Glycoside hydrolase/deacetylase"/>
    <property type="match status" value="1"/>
</dbReference>
<keyword evidence="1" id="KW-0547">Nucleotide-binding</keyword>
<comment type="similarity">
    <text evidence="1">Belongs to the LamB/PxpA family.</text>
</comment>
<dbReference type="InterPro" id="IPR005501">
    <property type="entry name" value="LamB/YcsF/PxpA-like"/>
</dbReference>
<keyword evidence="1" id="KW-0378">Hydrolase</keyword>
<dbReference type="HAMAP" id="MF_00691">
    <property type="entry name" value="PxpA"/>
    <property type="match status" value="1"/>
</dbReference>
<accession>A0AAP9EDF3</accession>
<sequence length="254" mass="27421">MIKVDFNADLGESFGKYIIGLDQEILKQVTSANIACGFHAGDPTIMAKTIQLAIDEGVAIGAHPGFADLQGFGRREIIMSPSDITAMVAYQVGALSAFTPDHKLHHVKAHGALYNMAAKDRHIAKAVVAGIQQVDPQTIIYGLANSELIHAAKEAHMQFAQEVFADRNYQADGTLVPRTQPNAMILDPQEAAQRALDMVINQSVVAITGETVPLTVDSICVHGDNQAAVELARHIKQLLRHKQIDVTSDITTRG</sequence>
<dbReference type="GeneID" id="66532162"/>
<dbReference type="PANTHER" id="PTHR30292">
    <property type="entry name" value="UNCHARACTERIZED PROTEIN YBGL-RELATED"/>
    <property type="match status" value="1"/>
</dbReference>
<organism evidence="2 3">
    <name type="scientific">Leuconostoc lactis</name>
    <dbReference type="NCBI Taxonomy" id="1246"/>
    <lineage>
        <taxon>Bacteria</taxon>
        <taxon>Bacillati</taxon>
        <taxon>Bacillota</taxon>
        <taxon>Bacilli</taxon>
        <taxon>Lactobacillales</taxon>
        <taxon>Lactobacillaceae</taxon>
        <taxon>Leuconostoc</taxon>
    </lineage>
</organism>
<dbReference type="GO" id="GO:0017168">
    <property type="term" value="F:5-oxoprolinase (ATP-hydrolyzing) activity"/>
    <property type="evidence" value="ECO:0007669"/>
    <property type="project" value="UniProtKB-UniRule"/>
</dbReference>
<dbReference type="InterPro" id="IPR011330">
    <property type="entry name" value="Glyco_hydro/deAcase_b/a-brl"/>
</dbReference>
<proteinExistence type="inferred from homology"/>
<name>A0AAP9EDF3_LEULA</name>
<evidence type="ECO:0000313" key="3">
    <source>
        <dbReference type="Proteomes" id="UP000321298"/>
    </source>
</evidence>
<keyword evidence="3" id="KW-1185">Reference proteome</keyword>
<evidence type="ECO:0000313" key="2">
    <source>
        <dbReference type="EMBL" id="QEA44635.1"/>
    </source>
</evidence>
<dbReference type="GO" id="GO:0005975">
    <property type="term" value="P:carbohydrate metabolic process"/>
    <property type="evidence" value="ECO:0007669"/>
    <property type="project" value="InterPro"/>
</dbReference>
<comment type="subunit">
    <text evidence="1">Forms a complex composed of PxpA, PxpB and PxpC.</text>
</comment>
<keyword evidence="1" id="KW-0067">ATP-binding</keyword>
<dbReference type="EMBL" id="CP042387">
    <property type="protein sequence ID" value="QEA44635.1"/>
    <property type="molecule type" value="Genomic_DNA"/>
</dbReference>
<evidence type="ECO:0000256" key="1">
    <source>
        <dbReference type="HAMAP-Rule" id="MF_00691"/>
    </source>
</evidence>
<comment type="function">
    <text evidence="1">Catalyzes the cleavage of 5-oxoproline to form L-glutamate coupled to the hydrolysis of ATP to ADP and inorganic phosphate.</text>
</comment>
<dbReference type="NCBIfam" id="NF003816">
    <property type="entry name" value="PRK05406.1-5"/>
    <property type="match status" value="1"/>
</dbReference>
<reference evidence="2 3" key="1">
    <citation type="submission" date="2019-06" db="EMBL/GenBank/DDBJ databases">
        <title>Genome analyses of bacteria isolated from kimchi.</title>
        <authorList>
            <person name="Lee S."/>
            <person name="Ahn S."/>
            <person name="Roh S."/>
        </authorList>
    </citation>
    <scope>NUCLEOTIDE SEQUENCE [LARGE SCALE GENOMIC DNA]</scope>
    <source>
        <strain evidence="2 3">CBA3625</strain>
    </source>
</reference>
<dbReference type="PANTHER" id="PTHR30292:SF0">
    <property type="entry name" value="5-OXOPROLINASE SUBUNIT A"/>
    <property type="match status" value="1"/>
</dbReference>
<dbReference type="EC" id="3.5.2.9" evidence="1"/>
<protein>
    <recommendedName>
        <fullName evidence="1">5-oxoprolinase subunit A</fullName>
        <shortName evidence="1">5-OPase subunit A</shortName>
        <ecNumber evidence="1">3.5.2.9</ecNumber>
    </recommendedName>
    <alternativeName>
        <fullName evidence="1">5-oxoprolinase (ATP-hydrolyzing) subunit A</fullName>
    </alternativeName>
</protein>
<gene>
    <name evidence="1" type="primary">pxpA</name>
    <name evidence="2" type="ORF">FGL83_08125</name>
</gene>